<accession>A0A0S6UAI1</accession>
<dbReference type="PANTHER" id="PTHR30545:SF2">
    <property type="entry name" value="SUGAR FERMENTATION STIMULATION PROTEIN A"/>
    <property type="match status" value="1"/>
</dbReference>
<dbReference type="Pfam" id="PF03749">
    <property type="entry name" value="SfsA"/>
    <property type="match status" value="1"/>
</dbReference>
<dbReference type="InterPro" id="IPR040452">
    <property type="entry name" value="SfsA_C"/>
</dbReference>
<dbReference type="AlphaFoldDB" id="A0A0S6UAI1"/>
<proteinExistence type="inferred from homology"/>
<comment type="similarity">
    <text evidence="1">Belongs to the SfsA family.</text>
</comment>
<evidence type="ECO:0000313" key="4">
    <source>
        <dbReference type="EMBL" id="GAF26113.1"/>
    </source>
</evidence>
<dbReference type="CDD" id="cd22359">
    <property type="entry name" value="SfsA-like_bacterial"/>
    <property type="match status" value="1"/>
</dbReference>
<dbReference type="HAMAP" id="MF_00095">
    <property type="entry name" value="SfsA"/>
    <property type="match status" value="1"/>
</dbReference>
<evidence type="ECO:0000256" key="1">
    <source>
        <dbReference type="HAMAP-Rule" id="MF_00095"/>
    </source>
</evidence>
<protein>
    <recommendedName>
        <fullName evidence="1">Sugar fermentation stimulation protein homolog</fullName>
    </recommendedName>
</protein>
<dbReference type="Gene3D" id="2.40.50.580">
    <property type="match status" value="1"/>
</dbReference>
<evidence type="ECO:0000259" key="2">
    <source>
        <dbReference type="Pfam" id="PF03749"/>
    </source>
</evidence>
<dbReference type="Proteomes" id="UP000063718">
    <property type="component" value="Unassembled WGS sequence"/>
</dbReference>
<dbReference type="Gene3D" id="3.40.1350.60">
    <property type="match status" value="1"/>
</dbReference>
<dbReference type="InterPro" id="IPR041465">
    <property type="entry name" value="SfsA_N"/>
</dbReference>
<feature type="domain" description="SfsA N-terminal OB" evidence="3">
    <location>
        <begin position="29"/>
        <end position="94"/>
    </location>
</feature>
<organism evidence="4">
    <name type="scientific">Moorella thermoacetica Y72</name>
    <dbReference type="NCBI Taxonomy" id="1325331"/>
    <lineage>
        <taxon>Bacteria</taxon>
        <taxon>Bacillati</taxon>
        <taxon>Bacillota</taxon>
        <taxon>Clostridia</taxon>
        <taxon>Neomoorellales</taxon>
        <taxon>Neomoorellaceae</taxon>
        <taxon>Neomoorella</taxon>
    </lineage>
</organism>
<dbReference type="PANTHER" id="PTHR30545">
    <property type="entry name" value="SUGAR FERMENTATION STIMULATION PROTEIN A"/>
    <property type="match status" value="1"/>
</dbReference>
<keyword evidence="4" id="KW-0238">DNA-binding</keyword>
<dbReference type="EMBL" id="DF238840">
    <property type="protein sequence ID" value="GAF26113.1"/>
    <property type="molecule type" value="Genomic_DNA"/>
</dbReference>
<name>A0A0S6UAI1_NEOTH</name>
<gene>
    <name evidence="1" type="primary">sfsA</name>
    <name evidence="4" type="ORF">MTY_1451</name>
</gene>
<dbReference type="GO" id="GO:0003677">
    <property type="term" value="F:DNA binding"/>
    <property type="evidence" value="ECO:0007669"/>
    <property type="project" value="UniProtKB-KW"/>
</dbReference>
<feature type="domain" description="Sugar fermentation stimulation protein C-terminal" evidence="2">
    <location>
        <begin position="99"/>
        <end position="235"/>
    </location>
</feature>
<evidence type="ECO:0000259" key="3">
    <source>
        <dbReference type="Pfam" id="PF17746"/>
    </source>
</evidence>
<reference evidence="4" key="1">
    <citation type="journal article" date="2014" name="Gene">
        <title>Genome-guided analysis of transformation efficiency and carbon dioxide assimilation by Moorella thermoacetica Y72.</title>
        <authorList>
            <person name="Tsukahara K."/>
            <person name="Kita A."/>
            <person name="Nakashimada Y."/>
            <person name="Hoshino T."/>
            <person name="Murakami K."/>
        </authorList>
    </citation>
    <scope>NUCLEOTIDE SEQUENCE [LARGE SCALE GENOMIC DNA]</scope>
    <source>
        <strain evidence="4">Y72</strain>
    </source>
</reference>
<sequence length="247" mass="26917">MAYPTAGGWRRQGCMMVELPANLIKATFLSRPNRFTVVAAREGEKLVAFLADPGRLTELLLPGAEVYLTPASRQGDRKTAYDVVLLRQNGTFISLDSRLPNRLFAAALQAGSLEPFKGYRLRATEVRAGSSRLDFLLQGDGQPPCYVEVKSVTLVRGGLALFPDAPTARGSRHLRELMALHSRGYRAAAVFIIQREDAISLAPNEVTDPCFASTIREAAAAGVEIYAYRCHIDPATVSLIAPVMVKL</sequence>
<dbReference type="NCBIfam" id="TIGR00230">
    <property type="entry name" value="sfsA"/>
    <property type="match status" value="1"/>
</dbReference>
<dbReference type="Pfam" id="PF17746">
    <property type="entry name" value="SfsA_N"/>
    <property type="match status" value="1"/>
</dbReference>
<dbReference type="InterPro" id="IPR005224">
    <property type="entry name" value="SfsA"/>
</dbReference>